<sequence>MKRLFDHHAGEHLDVDGACLYCEEAGDPQGQALVLLHGGFGTMEDFNGLLAAVAGDFHVHAIDFRGHGRSTLGYDRLCYARLAQDVAQFIAYRGLRNPAMVGINDGGVIAYRLAAEADLGIARAVAIGASWDISHRAASRQELATITGASWRTRHPDAYHAYQRLNPHPDFDGLAEVVVGMWLDDTPAGYPGPAVERIACPLLVVRGDSDRYMPRHAAVDLVDRVSGAQLLNIPSAGAAVLEDAAEIAVSCIKRFLVAA</sequence>
<name>A0A556A905_9BURK</name>
<dbReference type="InterPro" id="IPR050266">
    <property type="entry name" value="AB_hydrolase_sf"/>
</dbReference>
<dbReference type="GO" id="GO:0016787">
    <property type="term" value="F:hydrolase activity"/>
    <property type="evidence" value="ECO:0007669"/>
    <property type="project" value="UniProtKB-KW"/>
</dbReference>
<dbReference type="EMBL" id="VLTJ01000041">
    <property type="protein sequence ID" value="TSH89360.1"/>
    <property type="molecule type" value="Genomic_DNA"/>
</dbReference>
<dbReference type="AlphaFoldDB" id="A0A556A905"/>
<evidence type="ECO:0000313" key="3">
    <source>
        <dbReference type="Proteomes" id="UP000318405"/>
    </source>
</evidence>
<accession>A0A556A905</accession>
<organism evidence="2 3">
    <name type="scientific">Verticiella sediminum</name>
    <dbReference type="NCBI Taxonomy" id="1247510"/>
    <lineage>
        <taxon>Bacteria</taxon>
        <taxon>Pseudomonadati</taxon>
        <taxon>Pseudomonadota</taxon>
        <taxon>Betaproteobacteria</taxon>
        <taxon>Burkholderiales</taxon>
        <taxon>Alcaligenaceae</taxon>
        <taxon>Verticiella</taxon>
    </lineage>
</organism>
<dbReference type="PANTHER" id="PTHR43798:SF33">
    <property type="entry name" value="HYDROLASE, PUTATIVE (AFU_ORTHOLOGUE AFUA_2G14860)-RELATED"/>
    <property type="match status" value="1"/>
</dbReference>
<evidence type="ECO:0000259" key="1">
    <source>
        <dbReference type="Pfam" id="PF12697"/>
    </source>
</evidence>
<comment type="caution">
    <text evidence="2">The sequence shown here is derived from an EMBL/GenBank/DDBJ whole genome shotgun (WGS) entry which is preliminary data.</text>
</comment>
<evidence type="ECO:0000313" key="2">
    <source>
        <dbReference type="EMBL" id="TSH89360.1"/>
    </source>
</evidence>
<keyword evidence="3" id="KW-1185">Reference proteome</keyword>
<reference evidence="2 3" key="1">
    <citation type="submission" date="2019-07" db="EMBL/GenBank/DDBJ databases">
        <title>Qingshengfaniella alkalisoli gen. nov., sp. nov., isolated from saline soil.</title>
        <authorList>
            <person name="Xu L."/>
            <person name="Huang X.-X."/>
            <person name="Sun J.-Q."/>
        </authorList>
    </citation>
    <scope>NUCLEOTIDE SEQUENCE [LARGE SCALE GENOMIC DNA]</scope>
    <source>
        <strain evidence="2 3">DSM 27279</strain>
    </source>
</reference>
<dbReference type="SUPFAM" id="SSF53474">
    <property type="entry name" value="alpha/beta-Hydrolases"/>
    <property type="match status" value="1"/>
</dbReference>
<gene>
    <name evidence="2" type="ORF">FOZ76_23670</name>
</gene>
<dbReference type="GO" id="GO:0016020">
    <property type="term" value="C:membrane"/>
    <property type="evidence" value="ECO:0007669"/>
    <property type="project" value="TreeGrafter"/>
</dbReference>
<keyword evidence="2" id="KW-0378">Hydrolase</keyword>
<feature type="domain" description="AB hydrolase-1" evidence="1">
    <location>
        <begin position="33"/>
        <end position="248"/>
    </location>
</feature>
<dbReference type="Proteomes" id="UP000318405">
    <property type="component" value="Unassembled WGS sequence"/>
</dbReference>
<dbReference type="InterPro" id="IPR029058">
    <property type="entry name" value="AB_hydrolase_fold"/>
</dbReference>
<dbReference type="PANTHER" id="PTHR43798">
    <property type="entry name" value="MONOACYLGLYCEROL LIPASE"/>
    <property type="match status" value="1"/>
</dbReference>
<protein>
    <submittedName>
        <fullName evidence="2">Alpha/beta hydrolase</fullName>
    </submittedName>
</protein>
<proteinExistence type="predicted"/>
<dbReference type="OrthoDB" id="9802676at2"/>
<dbReference type="InterPro" id="IPR000073">
    <property type="entry name" value="AB_hydrolase_1"/>
</dbReference>
<dbReference type="Pfam" id="PF12697">
    <property type="entry name" value="Abhydrolase_6"/>
    <property type="match status" value="1"/>
</dbReference>
<dbReference type="RefSeq" id="WP_143950765.1">
    <property type="nucleotide sequence ID" value="NZ_BAABMB010000005.1"/>
</dbReference>
<dbReference type="Gene3D" id="3.40.50.1820">
    <property type="entry name" value="alpha/beta hydrolase"/>
    <property type="match status" value="1"/>
</dbReference>